<evidence type="ECO:0000313" key="1">
    <source>
        <dbReference type="EMBL" id="GAU93124.1"/>
    </source>
</evidence>
<name>A0A1D1UTX8_RAMVA</name>
<dbReference type="AlphaFoldDB" id="A0A1D1UTX8"/>
<organism evidence="1 2">
    <name type="scientific">Ramazzottius varieornatus</name>
    <name type="common">Water bear</name>
    <name type="synonym">Tardigrade</name>
    <dbReference type="NCBI Taxonomy" id="947166"/>
    <lineage>
        <taxon>Eukaryota</taxon>
        <taxon>Metazoa</taxon>
        <taxon>Ecdysozoa</taxon>
        <taxon>Tardigrada</taxon>
        <taxon>Eutardigrada</taxon>
        <taxon>Parachela</taxon>
        <taxon>Hypsibioidea</taxon>
        <taxon>Ramazzottiidae</taxon>
        <taxon>Ramazzottius</taxon>
    </lineage>
</organism>
<comment type="caution">
    <text evidence="1">The sequence shown here is derived from an EMBL/GenBank/DDBJ whole genome shotgun (WGS) entry which is preliminary data.</text>
</comment>
<protein>
    <submittedName>
        <fullName evidence="1">Uncharacterized protein</fullName>
    </submittedName>
</protein>
<dbReference type="EMBL" id="BDGG01000002">
    <property type="protein sequence ID" value="GAU93124.1"/>
    <property type="molecule type" value="Genomic_DNA"/>
</dbReference>
<evidence type="ECO:0000313" key="2">
    <source>
        <dbReference type="Proteomes" id="UP000186922"/>
    </source>
</evidence>
<dbReference type="Proteomes" id="UP000186922">
    <property type="component" value="Unassembled WGS sequence"/>
</dbReference>
<sequence>MNRREGASKVRASVTVEPLIIATAPPEGVQTSQVWHSMFTFRRSVRLMRESGLRKTGRPPHVTDFYPSAPTPNVCVADAGRPCVLLRAYRCGKPLTGRTSALGPDH</sequence>
<proteinExistence type="predicted"/>
<reference evidence="1 2" key="1">
    <citation type="journal article" date="2016" name="Nat. Commun.">
        <title>Extremotolerant tardigrade genome and improved radiotolerance of human cultured cells by tardigrade-unique protein.</title>
        <authorList>
            <person name="Hashimoto T."/>
            <person name="Horikawa D.D."/>
            <person name="Saito Y."/>
            <person name="Kuwahara H."/>
            <person name="Kozuka-Hata H."/>
            <person name="Shin-I T."/>
            <person name="Minakuchi Y."/>
            <person name="Ohishi K."/>
            <person name="Motoyama A."/>
            <person name="Aizu T."/>
            <person name="Enomoto A."/>
            <person name="Kondo K."/>
            <person name="Tanaka S."/>
            <person name="Hara Y."/>
            <person name="Koshikawa S."/>
            <person name="Sagara H."/>
            <person name="Miura T."/>
            <person name="Yokobori S."/>
            <person name="Miyagawa K."/>
            <person name="Suzuki Y."/>
            <person name="Kubo T."/>
            <person name="Oyama M."/>
            <person name="Kohara Y."/>
            <person name="Fujiyama A."/>
            <person name="Arakawa K."/>
            <person name="Katayama T."/>
            <person name="Toyoda A."/>
            <person name="Kunieda T."/>
        </authorList>
    </citation>
    <scope>NUCLEOTIDE SEQUENCE [LARGE SCALE GENOMIC DNA]</scope>
    <source>
        <strain evidence="1 2">YOKOZUNA-1</strain>
    </source>
</reference>
<accession>A0A1D1UTX8</accession>
<gene>
    <name evidence="1" type="primary">RvY_05111</name>
    <name evidence="1" type="synonym">RvY_05111.1</name>
    <name evidence="1" type="ORF">RvY_05111-1</name>
</gene>
<keyword evidence="2" id="KW-1185">Reference proteome</keyword>